<dbReference type="EMBL" id="JAHXZN010000005">
    <property type="protein sequence ID" value="MBW6531912.1"/>
    <property type="molecule type" value="Genomic_DNA"/>
</dbReference>
<evidence type="ECO:0000259" key="1">
    <source>
        <dbReference type="SMART" id="SM00470"/>
    </source>
</evidence>
<accession>A0ABS7BR21</accession>
<evidence type="ECO:0000313" key="2">
    <source>
        <dbReference type="EMBL" id="MBW6531912.1"/>
    </source>
</evidence>
<name>A0ABS7BR21_9SPHN</name>
<organism evidence="2 3">
    <name type="scientific">Sphingomonas citri</name>
    <dbReference type="NCBI Taxonomy" id="2862499"/>
    <lineage>
        <taxon>Bacteria</taxon>
        <taxon>Pseudomonadati</taxon>
        <taxon>Pseudomonadota</taxon>
        <taxon>Alphaproteobacteria</taxon>
        <taxon>Sphingomonadales</taxon>
        <taxon>Sphingomonadaceae</taxon>
        <taxon>Sphingomonas</taxon>
    </lineage>
</organism>
<dbReference type="SUPFAM" id="SSF110849">
    <property type="entry name" value="ParB/Sulfiredoxin"/>
    <property type="match status" value="1"/>
</dbReference>
<gene>
    <name evidence="2" type="ORF">KZ820_14315</name>
</gene>
<dbReference type="InterPro" id="IPR003115">
    <property type="entry name" value="ParB_N"/>
</dbReference>
<dbReference type="Gene3D" id="3.90.1530.10">
    <property type="entry name" value="Conserved hypothetical protein from pyrococcus furiosus pfu- 392566-001, ParB domain"/>
    <property type="match status" value="1"/>
</dbReference>
<dbReference type="PANTHER" id="PTHR33375">
    <property type="entry name" value="CHROMOSOME-PARTITIONING PROTEIN PARB-RELATED"/>
    <property type="match status" value="1"/>
</dbReference>
<dbReference type="SMART" id="SM00470">
    <property type="entry name" value="ParB"/>
    <property type="match status" value="1"/>
</dbReference>
<protein>
    <submittedName>
        <fullName evidence="2">ParB N-terminal domain-containing protein</fullName>
    </submittedName>
</protein>
<evidence type="ECO:0000313" key="3">
    <source>
        <dbReference type="Proteomes" id="UP000759103"/>
    </source>
</evidence>
<reference evidence="2 3" key="1">
    <citation type="submission" date="2021-07" db="EMBL/GenBank/DDBJ databases">
        <title>Sphingomonas sp.</title>
        <authorList>
            <person name="Feng G."/>
            <person name="Li J."/>
            <person name="Pan M."/>
        </authorList>
    </citation>
    <scope>NUCLEOTIDE SEQUENCE [LARGE SCALE GENOMIC DNA]</scope>
    <source>
        <strain evidence="2 3">RRHST34</strain>
    </source>
</reference>
<dbReference type="RefSeq" id="WP_219749293.1">
    <property type="nucleotide sequence ID" value="NZ_JAHXZN010000005.1"/>
</dbReference>
<feature type="domain" description="ParB-like N-terminal" evidence="1">
    <location>
        <begin position="4"/>
        <end position="101"/>
    </location>
</feature>
<keyword evidence="3" id="KW-1185">Reference proteome</keyword>
<dbReference type="PANTHER" id="PTHR33375:SF1">
    <property type="entry name" value="CHROMOSOME-PARTITIONING PROTEIN PARB-RELATED"/>
    <property type="match status" value="1"/>
</dbReference>
<dbReference type="InterPro" id="IPR050336">
    <property type="entry name" value="Chromosome_partition/occlusion"/>
</dbReference>
<dbReference type="Proteomes" id="UP000759103">
    <property type="component" value="Unassembled WGS sequence"/>
</dbReference>
<proteinExistence type="predicted"/>
<sequence>MHQHSIRVDDIVIGERHRALSESAVDRLKASLDEIGLRQPITVRIVEEMEVDGDLCAGVPILVAGHHRLAAARSLGWSHIDCVEVDDDAIKAEMWEIAENLHRLDLTKEQRDDHIRRYAELIDARRSLPRQIDAATDLRADGRRKGPQHERGVAAQVAEDTGLSVRTVQRALNPKPAKEVIPLSARAPEDVIIAQANAIISAWNKASPEAREIAMDQMEGGPVFDRSRSAA</sequence>
<comment type="caution">
    <text evidence="2">The sequence shown here is derived from an EMBL/GenBank/DDBJ whole genome shotgun (WGS) entry which is preliminary data.</text>
</comment>
<dbReference type="Pfam" id="PF02195">
    <property type="entry name" value="ParB_N"/>
    <property type="match status" value="1"/>
</dbReference>
<dbReference type="InterPro" id="IPR036086">
    <property type="entry name" value="ParB/Sulfiredoxin_sf"/>
</dbReference>